<dbReference type="EMBL" id="JAIPUX010005291">
    <property type="protein sequence ID" value="KAH0615540.1"/>
    <property type="molecule type" value="Genomic_DNA"/>
</dbReference>
<dbReference type="InterPro" id="IPR043127">
    <property type="entry name" value="Sec-1-like_dom3a"/>
</dbReference>
<evidence type="ECO:0000256" key="1">
    <source>
        <dbReference type="ARBA" id="ARBA00009884"/>
    </source>
</evidence>
<protein>
    <recommendedName>
        <fullName evidence="5">Syntaxin-binding protein 1</fullName>
    </recommendedName>
</protein>
<dbReference type="Gene3D" id="3.40.50.2060">
    <property type="match status" value="1"/>
</dbReference>
<dbReference type="Gene3D" id="3.90.830.10">
    <property type="entry name" value="Syntaxin Binding Protein 1, Chain A, domain 2"/>
    <property type="match status" value="1"/>
</dbReference>
<keyword evidence="2" id="KW-0813">Transport</keyword>
<evidence type="ECO:0000313" key="3">
    <source>
        <dbReference type="EMBL" id="KAH0615540.1"/>
    </source>
</evidence>
<comment type="caution">
    <text evidence="3">The sequence shown here is derived from an EMBL/GenBank/DDBJ whole genome shotgun (WGS) entry which is preliminary data.</text>
</comment>
<proteinExistence type="inferred from homology"/>
<organism evidence="3 4">
    <name type="scientific">Phrynosoma platyrhinos</name>
    <name type="common">Desert horned lizard</name>
    <dbReference type="NCBI Taxonomy" id="52577"/>
    <lineage>
        <taxon>Eukaryota</taxon>
        <taxon>Metazoa</taxon>
        <taxon>Chordata</taxon>
        <taxon>Craniata</taxon>
        <taxon>Vertebrata</taxon>
        <taxon>Euteleostomi</taxon>
        <taxon>Lepidosauria</taxon>
        <taxon>Squamata</taxon>
        <taxon>Bifurcata</taxon>
        <taxon>Unidentata</taxon>
        <taxon>Episquamata</taxon>
        <taxon>Toxicofera</taxon>
        <taxon>Iguania</taxon>
        <taxon>Phrynosomatidae</taxon>
        <taxon>Phrynosomatinae</taxon>
        <taxon>Phrynosoma</taxon>
    </lineage>
</organism>
<dbReference type="InterPro" id="IPR027482">
    <property type="entry name" value="Sec1-like_dom2"/>
</dbReference>
<dbReference type="Gene3D" id="1.25.40.60">
    <property type="match status" value="1"/>
</dbReference>
<sequence length="516" mass="59223">MADVIKKVKKKGEWKLLQMPHTSLFVWSHPVVEDINKRREPLPSLEAVYLITPSDKSVESLIGDFKEPPNAKYRAAHVFFTDSCPDSLFNELVKSRAAKVIKTLTEINIAFLPYESQITKPPSKKHYCPSGALLQTRADSFIRDYKDNAMLAQLIQDKLDAYKADDPTMGEGPDKARSQLIILDRGFDPTSPVLHELTFQAMSYDLLPIENDVYKRAFRKKPYTNTTMRDLSQMLKKMPQYQKELSKYSTHLHLAEDCMKHYQGTVDKLCRVEQDLAMGTDAEGEKIKDPMRAIVPILLDANVSTYDKIRIILLYIFLKNGITEENLNKLIQHAQIPPEDSEIITNMAHLGVPIITDSTLRRRSKPERKERISEQTYQLSRWTPVVKDIMEVRLWNCTRQGGIFCQECIGDSIYWPAMLVSSLANPWWSARYGHWHKNKAPGEYRSGPRIIIFILGGVGLNEMRCAYEVTQASGKWEVLIGSTHILTPTKFLMDLRHPDFRDSTRVSFEEQAPTME</sequence>
<dbReference type="InterPro" id="IPR036045">
    <property type="entry name" value="Sec1-like_sf"/>
</dbReference>
<name>A0ABQ7SDX5_PHRPL</name>
<dbReference type="Gene3D" id="3.40.50.1910">
    <property type="match status" value="2"/>
</dbReference>
<reference evidence="3 4" key="1">
    <citation type="journal article" date="2022" name="Gigascience">
        <title>A chromosome-level genome assembly and annotation of the desert horned lizard, Phrynosoma platyrhinos, provides insight into chromosomal rearrangements among reptiles.</title>
        <authorList>
            <person name="Koochekian N."/>
            <person name="Ascanio A."/>
            <person name="Farleigh K."/>
            <person name="Card D.C."/>
            <person name="Schield D.R."/>
            <person name="Castoe T.A."/>
            <person name="Jezkova T."/>
        </authorList>
    </citation>
    <scope>NUCLEOTIDE SEQUENCE [LARGE SCALE GENOMIC DNA]</scope>
    <source>
        <strain evidence="3">NK-2021</strain>
    </source>
</reference>
<evidence type="ECO:0008006" key="5">
    <source>
        <dbReference type="Google" id="ProtNLM"/>
    </source>
</evidence>
<dbReference type="InterPro" id="IPR001619">
    <property type="entry name" value="Sec1-like"/>
</dbReference>
<dbReference type="Pfam" id="PF00995">
    <property type="entry name" value="Sec1"/>
    <property type="match status" value="2"/>
</dbReference>
<comment type="similarity">
    <text evidence="1">Belongs to the STXBP/unc-18/SEC1 family.</text>
</comment>
<evidence type="ECO:0000256" key="2">
    <source>
        <dbReference type="ARBA" id="ARBA00022927"/>
    </source>
</evidence>
<evidence type="ECO:0000313" key="4">
    <source>
        <dbReference type="Proteomes" id="UP000826234"/>
    </source>
</evidence>
<dbReference type="SUPFAM" id="SSF56815">
    <property type="entry name" value="Sec1/munc18-like (SM) proteins"/>
    <property type="match status" value="1"/>
</dbReference>
<dbReference type="InterPro" id="IPR043154">
    <property type="entry name" value="Sec-1-like_dom1"/>
</dbReference>
<accession>A0ABQ7SDX5</accession>
<dbReference type="Proteomes" id="UP000826234">
    <property type="component" value="Unassembled WGS sequence"/>
</dbReference>
<dbReference type="PANTHER" id="PTHR11679">
    <property type="entry name" value="VESICLE PROTEIN SORTING-ASSOCIATED"/>
    <property type="match status" value="1"/>
</dbReference>
<keyword evidence="4" id="KW-1185">Reference proteome</keyword>
<dbReference type="PIRSF" id="PIRSF005715">
    <property type="entry name" value="VPS45_Sec1"/>
    <property type="match status" value="1"/>
</dbReference>
<gene>
    <name evidence="3" type="ORF">JD844_004928</name>
</gene>
<keyword evidence="2" id="KW-0653">Protein transport</keyword>